<dbReference type="SUPFAM" id="SSF53098">
    <property type="entry name" value="Ribonuclease H-like"/>
    <property type="match status" value="1"/>
</dbReference>
<sequence>MAEFMLGCLSCDPCVQRIFSSTDYWVFTLLDPRYKQNLSTLIPVEESSMRVHEYQQALVHKLKQSFPSDTVSGRGRTFAGQVARESRRAGSLSSTGRGTLYKAFASFMSPQQDTVTCPQSRQSRGDLYRKMVREYVADHTIVLNDHTAPYNYWVSRLDMWPQLALYALEVLACPAASVFLERVFSAAGGIITDKRTRLSTDSGDRLTHIKMNQAYISHYFHSHPCESS</sequence>
<keyword evidence="3" id="KW-1185">Reference proteome</keyword>
<dbReference type="GO" id="GO:0005634">
    <property type="term" value="C:nucleus"/>
    <property type="evidence" value="ECO:0007669"/>
    <property type="project" value="TreeGrafter"/>
</dbReference>
<dbReference type="InterPro" id="IPR012337">
    <property type="entry name" value="RNaseH-like_sf"/>
</dbReference>
<reference evidence="2" key="1">
    <citation type="thesis" date="2020" institute="ProQuest LLC" country="789 East Eisenhower Parkway, Ann Arbor, MI, USA">
        <title>Comparative Genomics and Chromosome Evolution.</title>
        <authorList>
            <person name="Mudd A.B."/>
        </authorList>
    </citation>
    <scope>NUCLEOTIDE SEQUENCE</scope>
    <source>
        <strain evidence="2">237g6f4</strain>
        <tissue evidence="2">Blood</tissue>
    </source>
</reference>
<feature type="domain" description="HAT C-terminal dimerisation" evidence="1">
    <location>
        <begin position="135"/>
        <end position="210"/>
    </location>
</feature>
<dbReference type="Proteomes" id="UP000824782">
    <property type="component" value="Unassembled WGS sequence"/>
</dbReference>
<organism evidence="2 3">
    <name type="scientific">Engystomops pustulosus</name>
    <name type="common">Tungara frog</name>
    <name type="synonym">Physalaemus pustulosus</name>
    <dbReference type="NCBI Taxonomy" id="76066"/>
    <lineage>
        <taxon>Eukaryota</taxon>
        <taxon>Metazoa</taxon>
        <taxon>Chordata</taxon>
        <taxon>Craniata</taxon>
        <taxon>Vertebrata</taxon>
        <taxon>Euteleostomi</taxon>
        <taxon>Amphibia</taxon>
        <taxon>Batrachia</taxon>
        <taxon>Anura</taxon>
        <taxon>Neobatrachia</taxon>
        <taxon>Hyloidea</taxon>
        <taxon>Leptodactylidae</taxon>
        <taxon>Leiuperinae</taxon>
        <taxon>Engystomops</taxon>
    </lineage>
</organism>
<protein>
    <recommendedName>
        <fullName evidence="1">HAT C-terminal dimerisation domain-containing protein</fullName>
    </recommendedName>
</protein>
<gene>
    <name evidence="2" type="ORF">GDO81_017102</name>
</gene>
<dbReference type="PANTHER" id="PTHR47241:SF1">
    <property type="entry name" value="BED-TYPE DOMAIN-CONTAINING PROTEIN"/>
    <property type="match status" value="1"/>
</dbReference>
<proteinExistence type="predicted"/>
<comment type="caution">
    <text evidence="2">The sequence shown here is derived from an EMBL/GenBank/DDBJ whole genome shotgun (WGS) entry which is preliminary data.</text>
</comment>
<evidence type="ECO:0000313" key="3">
    <source>
        <dbReference type="Proteomes" id="UP000824782"/>
    </source>
</evidence>
<dbReference type="InterPro" id="IPR008906">
    <property type="entry name" value="HATC_C_dom"/>
</dbReference>
<name>A0AAV7AHT2_ENGPU</name>
<evidence type="ECO:0000313" key="2">
    <source>
        <dbReference type="EMBL" id="KAG8558681.1"/>
    </source>
</evidence>
<dbReference type="Pfam" id="PF05699">
    <property type="entry name" value="Dimer_Tnp_hAT"/>
    <property type="match status" value="1"/>
</dbReference>
<dbReference type="EMBL" id="WNYA01000008">
    <property type="protein sequence ID" value="KAG8558681.1"/>
    <property type="molecule type" value="Genomic_DNA"/>
</dbReference>
<dbReference type="InterPro" id="IPR052865">
    <property type="entry name" value="Zinc_finger_BED"/>
</dbReference>
<evidence type="ECO:0000259" key="1">
    <source>
        <dbReference type="Pfam" id="PF05699"/>
    </source>
</evidence>
<accession>A0AAV7AHT2</accession>
<dbReference type="AlphaFoldDB" id="A0AAV7AHT2"/>
<dbReference type="GO" id="GO:0046983">
    <property type="term" value="F:protein dimerization activity"/>
    <property type="evidence" value="ECO:0007669"/>
    <property type="project" value="InterPro"/>
</dbReference>
<dbReference type="PANTHER" id="PTHR47241">
    <property type="entry name" value="FINGER PROTEIN, PUTATIVE-RELATED"/>
    <property type="match status" value="1"/>
</dbReference>